<dbReference type="Gene3D" id="2.60.120.10">
    <property type="entry name" value="Jelly Rolls"/>
    <property type="match status" value="1"/>
</dbReference>
<reference evidence="2" key="1">
    <citation type="submission" date="2020-02" db="EMBL/GenBank/DDBJ databases">
        <authorList>
            <person name="Meier V. D."/>
        </authorList>
    </citation>
    <scope>NUCLEOTIDE SEQUENCE</scope>
    <source>
        <strain evidence="2">AVDCRST_MAG19</strain>
    </source>
</reference>
<name>A0A6J4UZJ5_9BACT</name>
<dbReference type="InterPro" id="IPR011051">
    <property type="entry name" value="RmlC_Cupin_sf"/>
</dbReference>
<evidence type="ECO:0000259" key="1">
    <source>
        <dbReference type="Pfam" id="PF07883"/>
    </source>
</evidence>
<feature type="domain" description="Cupin type-2" evidence="1">
    <location>
        <begin position="42"/>
        <end position="100"/>
    </location>
</feature>
<gene>
    <name evidence="2" type="ORF">AVDCRST_MAG19-2168</name>
</gene>
<dbReference type="PANTHER" id="PTHR43698">
    <property type="entry name" value="RIBD C-TERMINAL DOMAIN CONTAINING PROTEIN"/>
    <property type="match status" value="1"/>
</dbReference>
<dbReference type="InterPro" id="IPR014710">
    <property type="entry name" value="RmlC-like_jellyroll"/>
</dbReference>
<protein>
    <recommendedName>
        <fullName evidence="1">Cupin type-2 domain-containing protein</fullName>
    </recommendedName>
</protein>
<dbReference type="AlphaFoldDB" id="A0A6J4UZJ5"/>
<dbReference type="Pfam" id="PF07883">
    <property type="entry name" value="Cupin_2"/>
    <property type="match status" value="1"/>
</dbReference>
<proteinExistence type="predicted"/>
<dbReference type="SUPFAM" id="SSF51182">
    <property type="entry name" value="RmlC-like cupins"/>
    <property type="match status" value="1"/>
</dbReference>
<sequence length="117" mass="12722">MKLIRQNGTVATPNQAPIFAGEVRRQNLVADGDASLVRPTAVTFEDGARNKLHRHTTDQVLATHGHGIVATLDEELHVSPGDVVLIPAGERHWHGAATRHDFTHLSILTPGEMVVEE</sequence>
<dbReference type="PANTHER" id="PTHR43698:SF1">
    <property type="entry name" value="BLL4564 PROTEIN"/>
    <property type="match status" value="1"/>
</dbReference>
<evidence type="ECO:0000313" key="2">
    <source>
        <dbReference type="EMBL" id="CAA9564940.1"/>
    </source>
</evidence>
<dbReference type="EMBL" id="CADCWL010000098">
    <property type="protein sequence ID" value="CAA9564940.1"/>
    <property type="molecule type" value="Genomic_DNA"/>
</dbReference>
<organism evidence="2">
    <name type="scientific">uncultured Thermomicrobiales bacterium</name>
    <dbReference type="NCBI Taxonomy" id="1645740"/>
    <lineage>
        <taxon>Bacteria</taxon>
        <taxon>Pseudomonadati</taxon>
        <taxon>Thermomicrobiota</taxon>
        <taxon>Thermomicrobia</taxon>
        <taxon>Thermomicrobiales</taxon>
        <taxon>environmental samples</taxon>
    </lineage>
</organism>
<dbReference type="InterPro" id="IPR013096">
    <property type="entry name" value="Cupin_2"/>
</dbReference>
<accession>A0A6J4UZJ5</accession>